<dbReference type="InterPro" id="IPR002513">
    <property type="entry name" value="Tn3_Tnp_DDE_dom"/>
</dbReference>
<gene>
    <name evidence="2" type="ORF">AVDCRST_MAG02-1985</name>
</gene>
<accession>A0A6J4QZ15</accession>
<dbReference type="EMBL" id="CADCVH010000067">
    <property type="protein sequence ID" value="CAA9459409.1"/>
    <property type="molecule type" value="Genomic_DNA"/>
</dbReference>
<feature type="domain" description="Tn3 transposase DDE" evidence="1">
    <location>
        <begin position="1"/>
        <end position="45"/>
    </location>
</feature>
<dbReference type="Pfam" id="PF01526">
    <property type="entry name" value="DDE_Tnp_Tn3"/>
    <property type="match status" value="1"/>
</dbReference>
<evidence type="ECO:0000313" key="2">
    <source>
        <dbReference type="EMBL" id="CAA9459409.1"/>
    </source>
</evidence>
<reference evidence="2" key="1">
    <citation type="submission" date="2020-02" db="EMBL/GenBank/DDBJ databases">
        <authorList>
            <person name="Meier V. D."/>
        </authorList>
    </citation>
    <scope>NUCLEOTIDE SEQUENCE</scope>
    <source>
        <strain evidence="2">AVDCRST_MAG02</strain>
    </source>
</reference>
<proteinExistence type="predicted"/>
<sequence>MILRNTVRYREALAALRVERYPVGDEDLARLSPARYAHVCPYGRYRFDLGGDPARTTSPGPEEAEPR</sequence>
<protein>
    <recommendedName>
        <fullName evidence="1">Tn3 transposase DDE domain-containing protein</fullName>
    </recommendedName>
</protein>
<dbReference type="GO" id="GO:0006313">
    <property type="term" value="P:DNA transposition"/>
    <property type="evidence" value="ECO:0007669"/>
    <property type="project" value="InterPro"/>
</dbReference>
<dbReference type="GO" id="GO:0004803">
    <property type="term" value="F:transposase activity"/>
    <property type="evidence" value="ECO:0007669"/>
    <property type="project" value="InterPro"/>
</dbReference>
<name>A0A6J4QZ15_9ACTN</name>
<organism evidence="2">
    <name type="scientific">uncultured Rubrobacteraceae bacterium</name>
    <dbReference type="NCBI Taxonomy" id="349277"/>
    <lineage>
        <taxon>Bacteria</taxon>
        <taxon>Bacillati</taxon>
        <taxon>Actinomycetota</taxon>
        <taxon>Rubrobacteria</taxon>
        <taxon>Rubrobacterales</taxon>
        <taxon>Rubrobacteraceae</taxon>
        <taxon>environmental samples</taxon>
    </lineage>
</organism>
<evidence type="ECO:0000259" key="1">
    <source>
        <dbReference type="Pfam" id="PF01526"/>
    </source>
</evidence>
<dbReference type="AlphaFoldDB" id="A0A6J4QZ15"/>